<evidence type="ECO:0000313" key="3">
    <source>
        <dbReference type="Proteomes" id="UP000230233"/>
    </source>
</evidence>
<dbReference type="Proteomes" id="UP000230233">
    <property type="component" value="Chromosome II"/>
</dbReference>
<feature type="compositionally biased region" description="Polar residues" evidence="1">
    <location>
        <begin position="52"/>
        <end position="64"/>
    </location>
</feature>
<feature type="region of interest" description="Disordered" evidence="1">
    <location>
        <begin position="1"/>
        <end position="71"/>
    </location>
</feature>
<evidence type="ECO:0000313" key="2">
    <source>
        <dbReference type="EMBL" id="PIC49139.1"/>
    </source>
</evidence>
<accession>A0A2G5VBG8</accession>
<feature type="compositionally biased region" description="Acidic residues" evidence="1">
    <location>
        <begin position="1"/>
        <end position="10"/>
    </location>
</feature>
<comment type="caution">
    <text evidence="2">The sequence shown here is derived from an EMBL/GenBank/DDBJ whole genome shotgun (WGS) entry which is preliminary data.</text>
</comment>
<evidence type="ECO:0000256" key="1">
    <source>
        <dbReference type="SAM" id="MobiDB-lite"/>
    </source>
</evidence>
<feature type="compositionally biased region" description="Acidic residues" evidence="1">
    <location>
        <begin position="309"/>
        <end position="322"/>
    </location>
</feature>
<proteinExistence type="predicted"/>
<dbReference type="AlphaFoldDB" id="A0A2G5VBG8"/>
<gene>
    <name evidence="2" type="primary">Cnig_chr_II.g7842</name>
    <name evidence="2" type="ORF">B9Z55_007842</name>
</gene>
<dbReference type="EMBL" id="PDUG01000002">
    <property type="protein sequence ID" value="PIC49139.1"/>
    <property type="molecule type" value="Genomic_DNA"/>
</dbReference>
<protein>
    <submittedName>
        <fullName evidence="2">Uncharacterized protein</fullName>
    </submittedName>
</protein>
<sequence length="335" mass="38151">MPQIEDEDLENGIRKGEPIATQPKSDVNPRGQTWDQQSVITSKTQYFDKSDSVSNMADNPPTSTADKDISKKRRSARLEIARIKDFSSREVDGYYSQMNEGVRPLTEEENAVEEVIQTSMNTASEGVKKFHLYFKKDKELAISYLQDAAEILDGCLNMLNDIPQEFMFLKKIADEMNKLAELLKGIREISKMKTGRLEIAEAVKSLLSYVGALSYLMDIRKQELTEEEYKREKAYHTLMIAISNKMRNLSSSVKEDKEYAIKWAKDAAQIIESCFKLLRDTGIPEKMMFFEKIAEKSRKLAELLKGQDESDDSTGSDSGDDEPSAKRINPMEESF</sequence>
<keyword evidence="3" id="KW-1185">Reference proteome</keyword>
<feature type="region of interest" description="Disordered" evidence="1">
    <location>
        <begin position="304"/>
        <end position="335"/>
    </location>
</feature>
<organism evidence="2 3">
    <name type="scientific">Caenorhabditis nigoni</name>
    <dbReference type="NCBI Taxonomy" id="1611254"/>
    <lineage>
        <taxon>Eukaryota</taxon>
        <taxon>Metazoa</taxon>
        <taxon>Ecdysozoa</taxon>
        <taxon>Nematoda</taxon>
        <taxon>Chromadorea</taxon>
        <taxon>Rhabditida</taxon>
        <taxon>Rhabditina</taxon>
        <taxon>Rhabditomorpha</taxon>
        <taxon>Rhabditoidea</taxon>
        <taxon>Rhabditidae</taxon>
        <taxon>Peloderinae</taxon>
        <taxon>Caenorhabditis</taxon>
    </lineage>
</organism>
<feature type="compositionally biased region" description="Polar residues" evidence="1">
    <location>
        <begin position="22"/>
        <end position="45"/>
    </location>
</feature>
<reference evidence="3" key="1">
    <citation type="submission" date="2017-10" db="EMBL/GenBank/DDBJ databases">
        <title>Rapid genome shrinkage in a self-fertile nematode reveals novel sperm competition proteins.</title>
        <authorList>
            <person name="Yin D."/>
            <person name="Schwarz E.M."/>
            <person name="Thomas C.G."/>
            <person name="Felde R.L."/>
            <person name="Korf I.F."/>
            <person name="Cutter A.D."/>
            <person name="Schartner C.M."/>
            <person name="Ralston E.J."/>
            <person name="Meyer B.J."/>
            <person name="Haag E.S."/>
        </authorList>
    </citation>
    <scope>NUCLEOTIDE SEQUENCE [LARGE SCALE GENOMIC DNA]</scope>
    <source>
        <strain evidence="3">JU1422</strain>
    </source>
</reference>
<name>A0A2G5VBG8_9PELO</name>